<reference evidence="1 2" key="1">
    <citation type="submission" date="2019-02" db="EMBL/GenBank/DDBJ databases">
        <title>Deep-cultivation of Planctomycetes and their phenomic and genomic characterization uncovers novel biology.</title>
        <authorList>
            <person name="Wiegand S."/>
            <person name="Jogler M."/>
            <person name="Boedeker C."/>
            <person name="Pinto D."/>
            <person name="Vollmers J."/>
            <person name="Rivas-Marin E."/>
            <person name="Kohn T."/>
            <person name="Peeters S.H."/>
            <person name="Heuer A."/>
            <person name="Rast P."/>
            <person name="Oberbeckmann S."/>
            <person name="Bunk B."/>
            <person name="Jeske O."/>
            <person name="Meyerdierks A."/>
            <person name="Storesund J.E."/>
            <person name="Kallscheuer N."/>
            <person name="Luecker S."/>
            <person name="Lage O.M."/>
            <person name="Pohl T."/>
            <person name="Merkel B.J."/>
            <person name="Hornburger P."/>
            <person name="Mueller R.-W."/>
            <person name="Bruemmer F."/>
            <person name="Labrenz M."/>
            <person name="Spormann A.M."/>
            <person name="Op den Camp H."/>
            <person name="Overmann J."/>
            <person name="Amann R."/>
            <person name="Jetten M.S.M."/>
            <person name="Mascher T."/>
            <person name="Medema M.H."/>
            <person name="Devos D.P."/>
            <person name="Kaster A.-K."/>
            <person name="Ovreas L."/>
            <person name="Rohde M."/>
            <person name="Galperin M.Y."/>
            <person name="Jogler C."/>
        </authorList>
    </citation>
    <scope>NUCLEOTIDE SEQUENCE [LARGE SCALE GENOMIC DNA]</scope>
    <source>
        <strain evidence="1 2">ETA_A8</strain>
    </source>
</reference>
<dbReference type="KEGG" id="aagg:ETAA8_00140"/>
<dbReference type="EMBL" id="CP036274">
    <property type="protein sequence ID" value="QDU24953.1"/>
    <property type="molecule type" value="Genomic_DNA"/>
</dbReference>
<dbReference type="Proteomes" id="UP000315017">
    <property type="component" value="Chromosome"/>
</dbReference>
<organism evidence="1 2">
    <name type="scientific">Anatilimnocola aggregata</name>
    <dbReference type="NCBI Taxonomy" id="2528021"/>
    <lineage>
        <taxon>Bacteria</taxon>
        <taxon>Pseudomonadati</taxon>
        <taxon>Planctomycetota</taxon>
        <taxon>Planctomycetia</taxon>
        <taxon>Pirellulales</taxon>
        <taxon>Pirellulaceae</taxon>
        <taxon>Anatilimnocola</taxon>
    </lineage>
</organism>
<dbReference type="OrthoDB" id="274993at2"/>
<protein>
    <recommendedName>
        <fullName evidence="3">DUF1257 domain-containing protein</fullName>
    </recommendedName>
</protein>
<dbReference type="AlphaFoldDB" id="A0A517Y3X7"/>
<accession>A0A517Y3X7</accession>
<gene>
    <name evidence="1" type="ORF">ETAA8_00140</name>
</gene>
<evidence type="ECO:0000313" key="2">
    <source>
        <dbReference type="Proteomes" id="UP000315017"/>
    </source>
</evidence>
<proteinExistence type="predicted"/>
<keyword evidence="2" id="KW-1185">Reference proteome</keyword>
<name>A0A517Y3X7_9BACT</name>
<dbReference type="RefSeq" id="WP_145083055.1">
    <property type="nucleotide sequence ID" value="NZ_CP036274.1"/>
</dbReference>
<sequence length="122" mass="13592">MSHIVTIKTEVRDPAAIRLACGRLNLADPVHGTARLFSSEATGWLVPLRRWRYPLVCQTETGQLAYDNYQGAWGEPVELDRFLQAYSIEKTRLEARKQGHHVIEQPLPDGAVKLTLQVGGAA</sequence>
<evidence type="ECO:0008006" key="3">
    <source>
        <dbReference type="Google" id="ProtNLM"/>
    </source>
</evidence>
<evidence type="ECO:0000313" key="1">
    <source>
        <dbReference type="EMBL" id="QDU24953.1"/>
    </source>
</evidence>